<accession>A0A246FMP5</accession>
<dbReference type="InterPro" id="IPR035965">
    <property type="entry name" value="PAS-like_dom_sf"/>
</dbReference>
<evidence type="ECO:0000259" key="8">
    <source>
        <dbReference type="PROSITE" id="PS50113"/>
    </source>
</evidence>
<dbReference type="InterPro" id="IPR004358">
    <property type="entry name" value="Sig_transdc_His_kin-like_C"/>
</dbReference>
<organism evidence="9 10">
    <name type="scientific">Hymenobacter amundsenii</name>
    <dbReference type="NCBI Taxonomy" id="2006685"/>
    <lineage>
        <taxon>Bacteria</taxon>
        <taxon>Pseudomonadati</taxon>
        <taxon>Bacteroidota</taxon>
        <taxon>Cytophagia</taxon>
        <taxon>Cytophagales</taxon>
        <taxon>Hymenobacteraceae</taxon>
        <taxon>Hymenobacter</taxon>
    </lineage>
</organism>
<proteinExistence type="predicted"/>
<dbReference type="InterPro" id="IPR005467">
    <property type="entry name" value="His_kinase_dom"/>
</dbReference>
<name>A0A246FMP5_9BACT</name>
<dbReference type="NCBIfam" id="TIGR00229">
    <property type="entry name" value="sensory_box"/>
    <property type="match status" value="1"/>
</dbReference>
<dbReference type="InterPro" id="IPR000700">
    <property type="entry name" value="PAS-assoc_C"/>
</dbReference>
<evidence type="ECO:0000259" key="7">
    <source>
        <dbReference type="PROSITE" id="PS50112"/>
    </source>
</evidence>
<feature type="domain" description="PAS" evidence="7">
    <location>
        <begin position="263"/>
        <end position="316"/>
    </location>
</feature>
<keyword evidence="4" id="KW-0418">Kinase</keyword>
<keyword evidence="10" id="KW-1185">Reference proteome</keyword>
<feature type="domain" description="PAC" evidence="8">
    <location>
        <begin position="95"/>
        <end position="147"/>
    </location>
</feature>
<evidence type="ECO:0000259" key="6">
    <source>
        <dbReference type="PROSITE" id="PS50109"/>
    </source>
</evidence>
<keyword evidence="5" id="KW-0902">Two-component regulatory system</keyword>
<evidence type="ECO:0000313" key="9">
    <source>
        <dbReference type="EMBL" id="OWP64015.1"/>
    </source>
</evidence>
<feature type="domain" description="Histidine kinase" evidence="6">
    <location>
        <begin position="408"/>
        <end position="594"/>
    </location>
</feature>
<dbReference type="SMART" id="SM00387">
    <property type="entry name" value="HATPase_c"/>
    <property type="match status" value="1"/>
</dbReference>
<dbReference type="PROSITE" id="PS50113">
    <property type="entry name" value="PAC"/>
    <property type="match status" value="1"/>
</dbReference>
<dbReference type="Gene3D" id="3.30.450.20">
    <property type="entry name" value="PAS domain"/>
    <property type="match status" value="3"/>
</dbReference>
<dbReference type="PANTHER" id="PTHR24421">
    <property type="entry name" value="NITRATE/NITRITE SENSOR PROTEIN NARX-RELATED"/>
    <property type="match status" value="1"/>
</dbReference>
<sequence>MSVTEQQQQARALALSEQRLSQALGAAAMGIIDWDFATGQWYSDTRAQAVLGLPYSARPHSTEIVAARLHPSDRARFRQLAARPPEEPAAPPTELDLELRLIRPDGTDGYLSLVGRVLCDPDHPRGRLLGLVRDQTVRRRTELELRYKNRLLENILGHLPVLLGRLSPGGHYRELVGAGLRRLHLADNELVGASIFEVLPTLAEPTRRLLAGESVDFVGMADTADGPVYFQSYGFFDAERQEAIVFAMDITEREQQRTELEQQQQFAQRLLDNSVDAIIAFDAELRVTAWNRQAAAYTGIETAQALGRPFEELMPKVAHDPQFRESVVRALAGETTELLSWTGRYFQGTLDLNLRPFTSPTQPHGMLLTARDVTQREQLLAETTRLQRRQQQLVLTAILTTQEEERRRIAEALHNGVGQLLYATSLHLTQLPDSAQLRAGQQLLKEAIRATRSISFELTPRILEDFGLPAALRELADRIPADSLQLELHLEGLDAPLAPPVQMAVYRMTQELLNNVMKHAQACRVVLTVARRPDQLHLSITDDGVGFVPGPAPASGGIGLAGIHNRVELLGGTLAIDSRPGQGTTITIDLPLPLELTPEPTTS</sequence>
<dbReference type="SUPFAM" id="SSF55785">
    <property type="entry name" value="PYP-like sensor domain (PAS domain)"/>
    <property type="match status" value="3"/>
</dbReference>
<dbReference type="Pfam" id="PF08448">
    <property type="entry name" value="PAS_4"/>
    <property type="match status" value="1"/>
</dbReference>
<dbReference type="EMBL" id="NIRR01000006">
    <property type="protein sequence ID" value="OWP64015.1"/>
    <property type="molecule type" value="Genomic_DNA"/>
</dbReference>
<dbReference type="GO" id="GO:0000160">
    <property type="term" value="P:phosphorelay signal transduction system"/>
    <property type="evidence" value="ECO:0007669"/>
    <property type="project" value="UniProtKB-KW"/>
</dbReference>
<dbReference type="PROSITE" id="PS50112">
    <property type="entry name" value="PAS"/>
    <property type="match status" value="1"/>
</dbReference>
<evidence type="ECO:0000256" key="3">
    <source>
        <dbReference type="ARBA" id="ARBA00022679"/>
    </source>
</evidence>
<reference evidence="9 10" key="1">
    <citation type="submission" date="2017-06" db="EMBL/GenBank/DDBJ databases">
        <title>Hymenobacter amundsenii sp. nov. isolated from regoliths in Antarctica.</title>
        <authorList>
            <person name="Sedlacek I."/>
            <person name="Kralova S."/>
            <person name="Pantucek R."/>
            <person name="Svec P."/>
            <person name="Holochova P."/>
            <person name="Stankova E."/>
            <person name="Vrbovska V."/>
            <person name="Busse H.-J."/>
        </authorList>
    </citation>
    <scope>NUCLEOTIDE SEQUENCE [LARGE SCALE GENOMIC DNA]</scope>
    <source>
        <strain evidence="9 10">CCM 8682</strain>
    </source>
</reference>
<dbReference type="Proteomes" id="UP000197277">
    <property type="component" value="Unassembled WGS sequence"/>
</dbReference>
<dbReference type="Pfam" id="PF02518">
    <property type="entry name" value="HATPase_c"/>
    <property type="match status" value="1"/>
</dbReference>
<dbReference type="CDD" id="cd00130">
    <property type="entry name" value="PAS"/>
    <property type="match status" value="2"/>
</dbReference>
<keyword evidence="3" id="KW-0808">Transferase</keyword>
<gene>
    <name evidence="9" type="ORF">CDA63_06000</name>
</gene>
<dbReference type="PROSITE" id="PS50109">
    <property type="entry name" value="HIS_KIN"/>
    <property type="match status" value="1"/>
</dbReference>
<dbReference type="Gene3D" id="1.20.5.1930">
    <property type="match status" value="1"/>
</dbReference>
<dbReference type="AlphaFoldDB" id="A0A246FMP5"/>
<dbReference type="GO" id="GO:0004673">
    <property type="term" value="F:protein histidine kinase activity"/>
    <property type="evidence" value="ECO:0007669"/>
    <property type="project" value="UniProtKB-EC"/>
</dbReference>
<dbReference type="Gene3D" id="3.30.565.10">
    <property type="entry name" value="Histidine kinase-like ATPase, C-terminal domain"/>
    <property type="match status" value="1"/>
</dbReference>
<dbReference type="SMART" id="SM00091">
    <property type="entry name" value="PAS"/>
    <property type="match status" value="3"/>
</dbReference>
<evidence type="ECO:0000313" key="10">
    <source>
        <dbReference type="Proteomes" id="UP000197277"/>
    </source>
</evidence>
<evidence type="ECO:0000256" key="2">
    <source>
        <dbReference type="ARBA" id="ARBA00012438"/>
    </source>
</evidence>
<dbReference type="EC" id="2.7.13.3" evidence="2"/>
<protein>
    <recommendedName>
        <fullName evidence="2">histidine kinase</fullName>
        <ecNumber evidence="2">2.7.13.3</ecNumber>
    </recommendedName>
</protein>
<dbReference type="RefSeq" id="WP_088463546.1">
    <property type="nucleotide sequence ID" value="NZ_NIRR01000006.1"/>
</dbReference>
<comment type="caution">
    <text evidence="9">The sequence shown here is derived from an EMBL/GenBank/DDBJ whole genome shotgun (WGS) entry which is preliminary data.</text>
</comment>
<dbReference type="InterPro" id="IPR036890">
    <property type="entry name" value="HATPase_C_sf"/>
</dbReference>
<dbReference type="InterPro" id="IPR013656">
    <property type="entry name" value="PAS_4"/>
</dbReference>
<evidence type="ECO:0000256" key="5">
    <source>
        <dbReference type="ARBA" id="ARBA00023012"/>
    </source>
</evidence>
<evidence type="ECO:0000256" key="1">
    <source>
        <dbReference type="ARBA" id="ARBA00000085"/>
    </source>
</evidence>
<comment type="catalytic activity">
    <reaction evidence="1">
        <text>ATP + protein L-histidine = ADP + protein N-phospho-L-histidine.</text>
        <dbReference type="EC" id="2.7.13.3"/>
    </reaction>
</comment>
<dbReference type="PANTHER" id="PTHR24421:SF10">
    <property type="entry name" value="NITRATE_NITRITE SENSOR PROTEIN NARQ"/>
    <property type="match status" value="1"/>
</dbReference>
<dbReference type="CDD" id="cd16917">
    <property type="entry name" value="HATPase_UhpB-NarQ-NarX-like"/>
    <property type="match status" value="1"/>
</dbReference>
<dbReference type="SUPFAM" id="SSF55874">
    <property type="entry name" value="ATPase domain of HSP90 chaperone/DNA topoisomerase II/histidine kinase"/>
    <property type="match status" value="1"/>
</dbReference>
<dbReference type="InterPro" id="IPR050482">
    <property type="entry name" value="Sensor_HK_TwoCompSys"/>
</dbReference>
<dbReference type="OrthoDB" id="5401121at2"/>
<dbReference type="InterPro" id="IPR000014">
    <property type="entry name" value="PAS"/>
</dbReference>
<dbReference type="InterPro" id="IPR003594">
    <property type="entry name" value="HATPase_dom"/>
</dbReference>
<evidence type="ECO:0000256" key="4">
    <source>
        <dbReference type="ARBA" id="ARBA00022777"/>
    </source>
</evidence>
<dbReference type="PRINTS" id="PR00344">
    <property type="entry name" value="BCTRLSENSOR"/>
</dbReference>